<feature type="non-terminal residue" evidence="3">
    <location>
        <position position="273"/>
    </location>
</feature>
<reference evidence="4" key="1">
    <citation type="submission" date="2021-01" db="EMBL/GenBank/DDBJ databases">
        <title>Caligus Genome Assembly.</title>
        <authorList>
            <person name="Gallardo-Escarate C."/>
        </authorList>
    </citation>
    <scope>NUCLEOTIDE SEQUENCE [LARGE SCALE GENOMIC DNA]</scope>
</reference>
<dbReference type="OrthoDB" id="6491412at2759"/>
<sequence>MKVVLAVQAIASNSVSKSLRWLHGNSIDGFDNEDVLATADFIELHDKLFDILNSRNGLGTSLKSSLSACNFTACEDVFSKVIAMYKNLTTLDGKKCGFLGLLTCIQSVKTLYQETVLKAAHLESLSCYKFSQDHLETFFSSIRLRNGWAYNPTPKQFRWAFRKLLVKAGKNVLGSVAANCIAQDETVVLSLSSASFSGLEFQQQFDIMEFSCSYESGKENDVENHFCTVRDCKVCSATIAYIAGFYCKVLHSALKCIECRSALKHSEIDPCPN</sequence>
<dbReference type="EMBL" id="CP045907">
    <property type="protein sequence ID" value="QQP35151.1"/>
    <property type="molecule type" value="Genomic_DNA"/>
</dbReference>
<gene>
    <name evidence="3" type="ORF">FKW44_023299</name>
</gene>
<dbReference type="InterPro" id="IPR048366">
    <property type="entry name" value="TNP-like_GBD"/>
</dbReference>
<dbReference type="Pfam" id="PF21788">
    <property type="entry name" value="TNP-like_GBD"/>
    <property type="match status" value="1"/>
</dbReference>
<dbReference type="InterPro" id="IPR048367">
    <property type="entry name" value="TNP-like_RNaseH_C"/>
</dbReference>
<organism evidence="3 4">
    <name type="scientific">Caligus rogercresseyi</name>
    <name type="common">Sea louse</name>
    <dbReference type="NCBI Taxonomy" id="217165"/>
    <lineage>
        <taxon>Eukaryota</taxon>
        <taxon>Metazoa</taxon>
        <taxon>Ecdysozoa</taxon>
        <taxon>Arthropoda</taxon>
        <taxon>Crustacea</taxon>
        <taxon>Multicrustacea</taxon>
        <taxon>Hexanauplia</taxon>
        <taxon>Copepoda</taxon>
        <taxon>Siphonostomatoida</taxon>
        <taxon>Caligidae</taxon>
        <taxon>Caligus</taxon>
    </lineage>
</organism>
<dbReference type="PANTHER" id="PTHR47577">
    <property type="entry name" value="THAP DOMAIN-CONTAINING PROTEIN 6"/>
    <property type="match status" value="1"/>
</dbReference>
<dbReference type="Proteomes" id="UP000595437">
    <property type="component" value="Chromosome 18"/>
</dbReference>
<feature type="domain" description="Transposable element P transposase-like RNase H C-terminal" evidence="2">
    <location>
        <begin position="128"/>
        <end position="162"/>
    </location>
</feature>
<evidence type="ECO:0000259" key="2">
    <source>
        <dbReference type="Pfam" id="PF21789"/>
    </source>
</evidence>
<keyword evidence="4" id="KW-1185">Reference proteome</keyword>
<name>A0A7T8GPK2_CALRO</name>
<evidence type="ECO:0008006" key="5">
    <source>
        <dbReference type="Google" id="ProtNLM"/>
    </source>
</evidence>
<dbReference type="Pfam" id="PF21789">
    <property type="entry name" value="TNP-like_RNaseH_C"/>
    <property type="match status" value="1"/>
</dbReference>
<dbReference type="AlphaFoldDB" id="A0A7T8GPK2"/>
<dbReference type="PANTHER" id="PTHR47577:SF2">
    <property type="entry name" value="THAP DOMAIN CONTAINING 9"/>
    <property type="match status" value="1"/>
</dbReference>
<protein>
    <recommendedName>
        <fullName evidence="5">THAP domain-containing protein 9</fullName>
    </recommendedName>
</protein>
<evidence type="ECO:0000313" key="3">
    <source>
        <dbReference type="EMBL" id="QQP35151.1"/>
    </source>
</evidence>
<proteinExistence type="predicted"/>
<evidence type="ECO:0000259" key="1">
    <source>
        <dbReference type="Pfam" id="PF21788"/>
    </source>
</evidence>
<feature type="domain" description="Transposable element P transposase-like GTP-binding insertion" evidence="1">
    <location>
        <begin position="1"/>
        <end position="64"/>
    </location>
</feature>
<evidence type="ECO:0000313" key="4">
    <source>
        <dbReference type="Proteomes" id="UP000595437"/>
    </source>
</evidence>
<accession>A0A7T8GPK2</accession>